<protein>
    <submittedName>
        <fullName evidence="3">Putative ypsilon schachtel</fullName>
    </submittedName>
</protein>
<feature type="compositionally biased region" description="Low complexity" evidence="1">
    <location>
        <begin position="180"/>
        <end position="204"/>
    </location>
</feature>
<evidence type="ECO:0000313" key="3">
    <source>
        <dbReference type="EMBL" id="JAB56600.1"/>
    </source>
</evidence>
<dbReference type="Pfam" id="PF00313">
    <property type="entry name" value="CSD"/>
    <property type="match status" value="1"/>
</dbReference>
<dbReference type="InterPro" id="IPR002059">
    <property type="entry name" value="CSP_DNA-bd"/>
</dbReference>
<feature type="compositionally biased region" description="Basic residues" evidence="1">
    <location>
        <begin position="205"/>
        <end position="215"/>
    </location>
</feature>
<accession>U5EGW6</accession>
<dbReference type="PROSITE" id="PS00352">
    <property type="entry name" value="CSD_1"/>
    <property type="match status" value="1"/>
</dbReference>
<feature type="compositionally biased region" description="Gly residues" evidence="1">
    <location>
        <begin position="219"/>
        <end position="228"/>
    </location>
</feature>
<feature type="compositionally biased region" description="Basic residues" evidence="1">
    <location>
        <begin position="139"/>
        <end position="150"/>
    </location>
</feature>
<dbReference type="PRINTS" id="PR00050">
    <property type="entry name" value="COLDSHOCK"/>
</dbReference>
<dbReference type="InterPro" id="IPR050181">
    <property type="entry name" value="Cold_shock_domain"/>
</dbReference>
<dbReference type="EMBL" id="GANO01003271">
    <property type="protein sequence ID" value="JAB56600.1"/>
    <property type="molecule type" value="mRNA"/>
</dbReference>
<dbReference type="Gene3D" id="2.40.50.140">
    <property type="entry name" value="Nucleic acid-binding proteins"/>
    <property type="match status" value="1"/>
</dbReference>
<dbReference type="AlphaFoldDB" id="U5EGW6"/>
<dbReference type="GO" id="GO:0003676">
    <property type="term" value="F:nucleic acid binding"/>
    <property type="evidence" value="ECO:0007669"/>
    <property type="project" value="InterPro"/>
</dbReference>
<proteinExistence type="evidence at transcript level"/>
<sequence length="276" mass="30752">QQHKEIIAEKVTGIVKWFNVKSGYGFINRGDTHEDVFVHQSAITRNNPKKAVRSVGDGETVEFDVVIGEKGNEAANVTGPNGEPVKGSPYAADKRRGYRQFWKKRGGRRGGSNPQNSQNGDVEQDGQETDEHDQDPNQKPRRRFRPRGRGGSRGYYGYRPQFSRKPMNQNNQDGHDGDLDGQQLQDGPRGPPRGSLNQRGGPPRRFFRRNYRRGPPRGGPGGGSGGGYRNDFPFENQHNGGDGGEHQRRGGGGGGERRYRRAPRRPRKSIGDKVNQ</sequence>
<evidence type="ECO:0000259" key="2">
    <source>
        <dbReference type="PROSITE" id="PS51857"/>
    </source>
</evidence>
<organism evidence="3">
    <name type="scientific">Corethrella appendiculata</name>
    <dbReference type="NCBI Taxonomy" id="1370023"/>
    <lineage>
        <taxon>Eukaryota</taxon>
        <taxon>Metazoa</taxon>
        <taxon>Ecdysozoa</taxon>
        <taxon>Arthropoda</taxon>
        <taxon>Hexapoda</taxon>
        <taxon>Insecta</taxon>
        <taxon>Pterygota</taxon>
        <taxon>Neoptera</taxon>
        <taxon>Endopterygota</taxon>
        <taxon>Diptera</taxon>
        <taxon>Nematocera</taxon>
        <taxon>Culicoidea</taxon>
        <taxon>Chaoboridae</taxon>
        <taxon>Corethrella</taxon>
    </lineage>
</organism>
<dbReference type="InterPro" id="IPR011129">
    <property type="entry name" value="CSD"/>
</dbReference>
<feature type="compositionally biased region" description="Basic residues" evidence="1">
    <location>
        <begin position="258"/>
        <end position="268"/>
    </location>
</feature>
<feature type="region of interest" description="Disordered" evidence="1">
    <location>
        <begin position="73"/>
        <end position="276"/>
    </location>
</feature>
<feature type="domain" description="CSD" evidence="2">
    <location>
        <begin position="10"/>
        <end position="79"/>
    </location>
</feature>
<dbReference type="PROSITE" id="PS51857">
    <property type="entry name" value="CSD_2"/>
    <property type="match status" value="1"/>
</dbReference>
<feature type="non-terminal residue" evidence="3">
    <location>
        <position position="1"/>
    </location>
</feature>
<feature type="compositionally biased region" description="Acidic residues" evidence="1">
    <location>
        <begin position="122"/>
        <end position="133"/>
    </location>
</feature>
<dbReference type="InterPro" id="IPR012340">
    <property type="entry name" value="NA-bd_OB-fold"/>
</dbReference>
<dbReference type="SMART" id="SM00357">
    <property type="entry name" value="CSP"/>
    <property type="match status" value="1"/>
</dbReference>
<dbReference type="FunFam" id="2.40.50.140:FF:000274">
    <property type="entry name" value="Mitochondrial RNA binding protein"/>
    <property type="match status" value="1"/>
</dbReference>
<evidence type="ECO:0000256" key="1">
    <source>
        <dbReference type="SAM" id="MobiDB-lite"/>
    </source>
</evidence>
<dbReference type="CDD" id="cd04458">
    <property type="entry name" value="CSP_CDS"/>
    <property type="match status" value="1"/>
</dbReference>
<feature type="compositionally biased region" description="Polar residues" evidence="1">
    <location>
        <begin position="112"/>
        <end position="121"/>
    </location>
</feature>
<dbReference type="PANTHER" id="PTHR11544">
    <property type="entry name" value="COLD SHOCK DOMAIN CONTAINING PROTEINS"/>
    <property type="match status" value="1"/>
</dbReference>
<dbReference type="InterPro" id="IPR019844">
    <property type="entry name" value="CSD_CS"/>
</dbReference>
<reference evidence="3" key="1">
    <citation type="journal article" date="2014" name="Insect Biochem. Mol. Biol.">
        <title>An insight into the sialome of the frog biting fly, Corethrella appendiculata.</title>
        <authorList>
            <person name="Ribeiro J.M.C."/>
            <person name="Chagas A.C."/>
            <person name="Pham V.M."/>
            <person name="Lounibos L.P."/>
            <person name="Calvo E."/>
        </authorList>
    </citation>
    <scope>NUCLEOTIDE SEQUENCE</scope>
    <source>
        <tissue evidence="3">Salivary glands</tissue>
    </source>
</reference>
<name>U5EGW6_9DIPT</name>
<dbReference type="SUPFAM" id="SSF50249">
    <property type="entry name" value="Nucleic acid-binding proteins"/>
    <property type="match status" value="1"/>
</dbReference>
<feature type="compositionally biased region" description="Basic residues" evidence="1">
    <location>
        <begin position="96"/>
        <end position="108"/>
    </location>
</feature>